<keyword evidence="5" id="KW-0539">Nucleus</keyword>
<proteinExistence type="predicted"/>
<dbReference type="OrthoDB" id="20886at2759"/>
<feature type="compositionally biased region" description="Basic and acidic residues" evidence="6">
    <location>
        <begin position="21"/>
        <end position="36"/>
    </location>
</feature>
<dbReference type="EMBL" id="CAJVPI010000450">
    <property type="protein sequence ID" value="CAG8536680.1"/>
    <property type="molecule type" value="Genomic_DNA"/>
</dbReference>
<evidence type="ECO:0000256" key="6">
    <source>
        <dbReference type="SAM" id="MobiDB-lite"/>
    </source>
</evidence>
<keyword evidence="8" id="KW-1185">Reference proteome</keyword>
<evidence type="ECO:0000256" key="5">
    <source>
        <dbReference type="ARBA" id="ARBA00023242"/>
    </source>
</evidence>
<sequence>MGKKAGTSAIAKSETVSSSNKEAKVLADGQKDKDDCTDLGPSAHPEKGANNKADRNGHHNIPQVVSRKSSSEDGLNGIPQKTTNDTGFNKERRGSVSKSVETTNGHTPLEPTTPAKDTPDNSTQQNAFSANKDPESKESKSTASSISPVDTTSNSTPQSPDTNRATPKRKRTNSDDHNSRQGEEGAHEEDNTALADDEDEEPPEPRRYHGNNHNKDQGNNRDPRAAADFRKIEEKFEHLRNRDDYFRHFNEKMQELEQEATLITEGTHPEYVTGMEEIEKRRKKRLQTAEARKKHGRMCFQNQFQAAEYKARCEFMLRKSALFQERISIIHRCQFKLNQEKKLLDEGRLLFGYGIPPDKEILTRNRRHKVQEISELRIIQESHGFPADILYVI</sequence>
<evidence type="ECO:0000256" key="3">
    <source>
        <dbReference type="ARBA" id="ARBA00023015"/>
    </source>
</evidence>
<evidence type="ECO:0000256" key="1">
    <source>
        <dbReference type="ARBA" id="ARBA00004123"/>
    </source>
</evidence>
<dbReference type="Proteomes" id="UP000789739">
    <property type="component" value="Unassembled WGS sequence"/>
</dbReference>
<keyword evidence="3" id="KW-0805">Transcription regulation</keyword>
<feature type="compositionally biased region" description="Basic and acidic residues" evidence="6">
    <location>
        <begin position="44"/>
        <end position="57"/>
    </location>
</feature>
<keyword evidence="2" id="KW-0678">Repressor</keyword>
<organism evidence="7 8">
    <name type="scientific">Paraglomus brasilianum</name>
    <dbReference type="NCBI Taxonomy" id="144538"/>
    <lineage>
        <taxon>Eukaryota</taxon>
        <taxon>Fungi</taxon>
        <taxon>Fungi incertae sedis</taxon>
        <taxon>Mucoromycota</taxon>
        <taxon>Glomeromycotina</taxon>
        <taxon>Glomeromycetes</taxon>
        <taxon>Paraglomerales</taxon>
        <taxon>Paraglomeraceae</taxon>
        <taxon>Paraglomus</taxon>
    </lineage>
</organism>
<dbReference type="Pfam" id="PF08598">
    <property type="entry name" value="Sds3"/>
    <property type="match status" value="1"/>
</dbReference>
<dbReference type="GO" id="GO:0005654">
    <property type="term" value="C:nucleoplasm"/>
    <property type="evidence" value="ECO:0007669"/>
    <property type="project" value="UniProtKB-ARBA"/>
</dbReference>
<name>A0A9N9FIX5_9GLOM</name>
<feature type="compositionally biased region" description="Polar residues" evidence="6">
    <location>
        <begin position="120"/>
        <end position="129"/>
    </location>
</feature>
<feature type="region of interest" description="Disordered" evidence="6">
    <location>
        <begin position="1"/>
        <end position="223"/>
    </location>
</feature>
<evidence type="ECO:0000313" key="8">
    <source>
        <dbReference type="Proteomes" id="UP000789739"/>
    </source>
</evidence>
<evidence type="ECO:0000256" key="4">
    <source>
        <dbReference type="ARBA" id="ARBA00023163"/>
    </source>
</evidence>
<feature type="compositionally biased region" description="Basic and acidic residues" evidence="6">
    <location>
        <begin position="172"/>
        <end position="190"/>
    </location>
</feature>
<comment type="caution">
    <text evidence="7">The sequence shown here is derived from an EMBL/GenBank/DDBJ whole genome shotgun (WGS) entry which is preliminary data.</text>
</comment>
<accession>A0A9N9FIX5</accession>
<evidence type="ECO:0000313" key="7">
    <source>
        <dbReference type="EMBL" id="CAG8536680.1"/>
    </source>
</evidence>
<protein>
    <submittedName>
        <fullName evidence="7">460_t:CDS:1</fullName>
    </submittedName>
</protein>
<dbReference type="GO" id="GO:0010468">
    <property type="term" value="P:regulation of gene expression"/>
    <property type="evidence" value="ECO:0007669"/>
    <property type="project" value="UniProtKB-ARBA"/>
</dbReference>
<gene>
    <name evidence="7" type="ORF">PBRASI_LOCUS4381</name>
</gene>
<feature type="compositionally biased region" description="Polar residues" evidence="6">
    <location>
        <begin position="96"/>
        <end position="106"/>
    </location>
</feature>
<reference evidence="7" key="1">
    <citation type="submission" date="2021-06" db="EMBL/GenBank/DDBJ databases">
        <authorList>
            <person name="Kallberg Y."/>
            <person name="Tangrot J."/>
            <person name="Rosling A."/>
        </authorList>
    </citation>
    <scope>NUCLEOTIDE SEQUENCE</scope>
    <source>
        <strain evidence="7">BR232B</strain>
    </source>
</reference>
<feature type="compositionally biased region" description="Polar residues" evidence="6">
    <location>
        <begin position="148"/>
        <end position="165"/>
    </location>
</feature>
<dbReference type="InterPro" id="IPR013907">
    <property type="entry name" value="Sds3"/>
</dbReference>
<dbReference type="AlphaFoldDB" id="A0A9N9FIX5"/>
<evidence type="ECO:0000256" key="2">
    <source>
        <dbReference type="ARBA" id="ARBA00022491"/>
    </source>
</evidence>
<feature type="compositionally biased region" description="Basic and acidic residues" evidence="6">
    <location>
        <begin position="203"/>
        <end position="223"/>
    </location>
</feature>
<keyword evidence="4" id="KW-0804">Transcription</keyword>
<dbReference type="PANTHER" id="PTHR21964">
    <property type="entry name" value="BREAST CANCER METASTASIS-SUPPRESSOR 1"/>
    <property type="match status" value="1"/>
</dbReference>
<comment type="subcellular location">
    <subcellularLocation>
        <location evidence="1">Nucleus</location>
    </subcellularLocation>
</comment>
<dbReference type="SMART" id="SM01401">
    <property type="entry name" value="Sds3"/>
    <property type="match status" value="1"/>
</dbReference>